<organism evidence="2 3">
    <name type="scientific">Emydomyces testavorans</name>
    <dbReference type="NCBI Taxonomy" id="2070801"/>
    <lineage>
        <taxon>Eukaryota</taxon>
        <taxon>Fungi</taxon>
        <taxon>Dikarya</taxon>
        <taxon>Ascomycota</taxon>
        <taxon>Pezizomycotina</taxon>
        <taxon>Eurotiomycetes</taxon>
        <taxon>Eurotiomycetidae</taxon>
        <taxon>Onygenales</taxon>
        <taxon>Nannizziopsiaceae</taxon>
        <taxon>Emydomyces</taxon>
    </lineage>
</organism>
<sequence>MASPDVYPPLLAVDATHHGAWVVIVAAIGLTMTFACLLIRVYVRVSISPAFGVDDIVLLAAMACALAQNGVTFGAISNGFGNSIELIEPGDLRNIQKVGSDQQEKSFTS</sequence>
<evidence type="ECO:0000313" key="3">
    <source>
        <dbReference type="Proteomes" id="UP001219355"/>
    </source>
</evidence>
<dbReference type="AlphaFoldDB" id="A0AAF0DMQ8"/>
<gene>
    <name evidence="2" type="ORF">PRK78_005731</name>
</gene>
<keyword evidence="1" id="KW-0472">Membrane</keyword>
<accession>A0AAF0DMQ8</accession>
<dbReference type="PANTHER" id="PTHR39614">
    <property type="entry name" value="INTEGRAL MEMBRANE PROTEIN"/>
    <property type="match status" value="1"/>
</dbReference>
<dbReference type="PANTHER" id="PTHR39614:SF2">
    <property type="entry name" value="INTEGRAL MEMBRANE PROTEIN"/>
    <property type="match status" value="1"/>
</dbReference>
<evidence type="ECO:0000313" key="2">
    <source>
        <dbReference type="EMBL" id="WEW60246.1"/>
    </source>
</evidence>
<keyword evidence="1" id="KW-1133">Transmembrane helix</keyword>
<feature type="transmembrane region" description="Helical" evidence="1">
    <location>
        <begin position="20"/>
        <end position="43"/>
    </location>
</feature>
<proteinExistence type="predicted"/>
<dbReference type="Proteomes" id="UP001219355">
    <property type="component" value="Chromosome 3"/>
</dbReference>
<reference evidence="2" key="1">
    <citation type="submission" date="2023-03" db="EMBL/GenBank/DDBJ databases">
        <title>Emydomyces testavorans Genome Sequence.</title>
        <authorList>
            <person name="Hoyer L."/>
        </authorList>
    </citation>
    <scope>NUCLEOTIDE SEQUENCE</scope>
    <source>
        <strain evidence="2">16-2883</strain>
    </source>
</reference>
<keyword evidence="3" id="KW-1185">Reference proteome</keyword>
<keyword evidence="1" id="KW-0812">Transmembrane</keyword>
<evidence type="ECO:0000256" key="1">
    <source>
        <dbReference type="SAM" id="Phobius"/>
    </source>
</evidence>
<dbReference type="EMBL" id="CP120629">
    <property type="protein sequence ID" value="WEW60246.1"/>
    <property type="molecule type" value="Genomic_DNA"/>
</dbReference>
<protein>
    <submittedName>
        <fullName evidence="2">Uncharacterized protein</fullName>
    </submittedName>
</protein>
<name>A0AAF0DMQ8_9EURO</name>